<gene>
    <name evidence="8" type="ORF">M9Y10_035200</name>
</gene>
<dbReference type="PANTHER" id="PTHR14025:SF20">
    <property type="entry name" value="FANCONI ANEMIA GROUP M PROTEIN"/>
    <property type="match status" value="1"/>
</dbReference>
<evidence type="ECO:0000313" key="8">
    <source>
        <dbReference type="EMBL" id="KAK8890424.1"/>
    </source>
</evidence>
<evidence type="ECO:0000256" key="4">
    <source>
        <dbReference type="ARBA" id="ARBA00022840"/>
    </source>
</evidence>
<dbReference type="InterPro" id="IPR001650">
    <property type="entry name" value="Helicase_C-like"/>
</dbReference>
<keyword evidence="9" id="KW-1185">Reference proteome</keyword>
<keyword evidence="2" id="KW-0378">Hydrolase</keyword>
<keyword evidence="4" id="KW-0067">ATP-binding</keyword>
<dbReference type="SUPFAM" id="SSF52540">
    <property type="entry name" value="P-loop containing nucleoside triphosphate hydrolases"/>
    <property type="match status" value="1"/>
</dbReference>
<feature type="domain" description="Helicase ATP-binding" evidence="6">
    <location>
        <begin position="54"/>
        <end position="222"/>
    </location>
</feature>
<evidence type="ECO:0000256" key="1">
    <source>
        <dbReference type="ARBA" id="ARBA00022741"/>
    </source>
</evidence>
<dbReference type="SMART" id="SM00490">
    <property type="entry name" value="HELICc"/>
    <property type="match status" value="1"/>
</dbReference>
<keyword evidence="1" id="KW-0547">Nucleotide-binding</keyword>
<comment type="caution">
    <text evidence="8">The sequence shown here is derived from an EMBL/GenBank/DDBJ whole genome shotgun (WGS) entry which is preliminary data.</text>
</comment>
<sequence>MQSKITSLKKKEKFPPLENRRKNSTRPYPVLDSSTSHTMIYITNYELRDYQLQMATTSVHYNTLISIPTGLGKTFIGAVLIANFHRWFPTGQIIFTAPTRPLLIQQMNEIQKILKLQDSDYSEISGSIDPIKRKPKWQKCKIFFGTPQAIQNDIESGICDASQIVLIVIDEAHRAHGDYSYCKIISLVASITSFFRVVGLTATPGNYFANVQDLIYNLLIEKIESDTCEKYKYKRNIEKIIIHKEPGFDILKNKLNEMLMPLLIKMYEERITNITDPEKITKGSVAMWNKQVQSKQSRFTISKMLRILGLREKLEEYSISIFEKYLCEDGGNDLKSLKETSAKFLKQDKKMEKLKEIVRNYLSNSSSISSLNSSSNDEEKEYSPLSCRQIIIFSNYRLVVEEIVKNLCEMKVACAAFVGQSQSGQSKGLNRSKQLKVVDLFKKKLISVLVSTSIGEEGLDIGEVDLIICYDVQKSLTRMIQRIGRTGRKRNGNVIFLLSEESKYNVSSETSNYDNDENSYFESFADNFLQSNKRFFDMFSGAQKMIPENLKVIYKKIDESMNIKNERDNDKNQNKIICQNNSSAYLNEEEKYYMKGQFGISLKYSGLKVFFGNKIINKKYVSTESQILDLIINKQDKVERSEDIEYGKDDFFQISSGSNEDENSASSDFSSFPTFMSINQPVEFSFLDSHNNKKKYYINVYDNHDNKSPEGFSQIINRKSQIKADVIDNECCYFEDYSDSIIIESESFVSTSSECICYSTDEYEEEILDSPTFVSMIIS</sequence>
<dbReference type="InterPro" id="IPR027417">
    <property type="entry name" value="P-loop_NTPase"/>
</dbReference>
<evidence type="ECO:0000259" key="6">
    <source>
        <dbReference type="PROSITE" id="PS51192"/>
    </source>
</evidence>
<dbReference type="SMART" id="SM00487">
    <property type="entry name" value="DEXDc"/>
    <property type="match status" value="1"/>
</dbReference>
<evidence type="ECO:0000313" key="9">
    <source>
        <dbReference type="Proteomes" id="UP001470230"/>
    </source>
</evidence>
<feature type="region of interest" description="Disordered" evidence="5">
    <location>
        <begin position="1"/>
        <end position="29"/>
    </location>
</feature>
<evidence type="ECO:0000256" key="5">
    <source>
        <dbReference type="SAM" id="MobiDB-lite"/>
    </source>
</evidence>
<dbReference type="Pfam" id="PF00271">
    <property type="entry name" value="Helicase_C"/>
    <property type="match status" value="1"/>
</dbReference>
<dbReference type="Gene3D" id="3.40.50.300">
    <property type="entry name" value="P-loop containing nucleotide triphosphate hydrolases"/>
    <property type="match status" value="2"/>
</dbReference>
<dbReference type="InterPro" id="IPR014001">
    <property type="entry name" value="Helicase_ATP-bd"/>
</dbReference>
<organism evidence="8 9">
    <name type="scientific">Tritrichomonas musculus</name>
    <dbReference type="NCBI Taxonomy" id="1915356"/>
    <lineage>
        <taxon>Eukaryota</taxon>
        <taxon>Metamonada</taxon>
        <taxon>Parabasalia</taxon>
        <taxon>Tritrichomonadida</taxon>
        <taxon>Tritrichomonadidae</taxon>
        <taxon>Tritrichomonas</taxon>
    </lineage>
</organism>
<dbReference type="Pfam" id="PF04851">
    <property type="entry name" value="ResIII"/>
    <property type="match status" value="1"/>
</dbReference>
<proteinExistence type="predicted"/>
<dbReference type="EMBL" id="JAPFFF010000005">
    <property type="protein sequence ID" value="KAK8890424.1"/>
    <property type="molecule type" value="Genomic_DNA"/>
</dbReference>
<keyword evidence="3" id="KW-0347">Helicase</keyword>
<feature type="domain" description="Helicase C-terminal" evidence="7">
    <location>
        <begin position="377"/>
        <end position="546"/>
    </location>
</feature>
<evidence type="ECO:0000259" key="7">
    <source>
        <dbReference type="PROSITE" id="PS51194"/>
    </source>
</evidence>
<dbReference type="PROSITE" id="PS51194">
    <property type="entry name" value="HELICASE_CTER"/>
    <property type="match status" value="1"/>
</dbReference>
<dbReference type="PROSITE" id="PS51192">
    <property type="entry name" value="HELICASE_ATP_BIND_1"/>
    <property type="match status" value="1"/>
</dbReference>
<dbReference type="PANTHER" id="PTHR14025">
    <property type="entry name" value="FANCONI ANEMIA GROUP M FANCM FAMILY MEMBER"/>
    <property type="match status" value="1"/>
</dbReference>
<dbReference type="InterPro" id="IPR006935">
    <property type="entry name" value="Helicase/UvrB_N"/>
</dbReference>
<name>A0ABR2KH18_9EUKA</name>
<dbReference type="Proteomes" id="UP001470230">
    <property type="component" value="Unassembled WGS sequence"/>
</dbReference>
<evidence type="ECO:0000256" key="2">
    <source>
        <dbReference type="ARBA" id="ARBA00022801"/>
    </source>
</evidence>
<protein>
    <submittedName>
        <fullName evidence="8">Uncharacterized protein</fullName>
    </submittedName>
</protein>
<accession>A0ABR2KH18</accession>
<evidence type="ECO:0000256" key="3">
    <source>
        <dbReference type="ARBA" id="ARBA00022806"/>
    </source>
</evidence>
<reference evidence="8 9" key="1">
    <citation type="submission" date="2024-04" db="EMBL/GenBank/DDBJ databases">
        <title>Tritrichomonas musculus Genome.</title>
        <authorList>
            <person name="Alves-Ferreira E."/>
            <person name="Grigg M."/>
            <person name="Lorenzi H."/>
            <person name="Galac M."/>
        </authorList>
    </citation>
    <scope>NUCLEOTIDE SEQUENCE [LARGE SCALE GENOMIC DNA]</scope>
    <source>
        <strain evidence="8 9">EAF2021</strain>
    </source>
</reference>